<name>A0A5M9HLD1_9SPHI</name>
<sequence>MEKLKEKYYKKIDNIPLRFTRYLMKKIDWSNRIIGIKGARGAGKTTFLLQYIRLYLPQDNKTLYVSLDDLYFTENKLIDFADTFVKQGGEYLLLDEVHRYPNWSQEIKNIYDDHPDLKVIFTGSSILHIDKARGDLSRRAVMYELSGLSFREFINYTTDANLEAVELKELLSNHTSIARSIVKKLRPLEHFQNYLRYGYYPYFAENINLYPQKLAETISLALSTDLPAMYEISNASIEKMRLLLYILAESVPFKPNISKLSERIGISRNSLLNFLRYLEDMRVIRSVYSSIHGIGLLQKPEKIYLYHPNIHYALASNDSNVGNIRECFFLNQVQTTEKITYPSEGDFKVDDLVFEIGGKGKNTKQVKHMQDYRIVSDDIEIGSDIKIPLWLFGFLY</sequence>
<accession>A0A5M9HLD1</accession>
<dbReference type="PANTHER" id="PTHR42990:SF1">
    <property type="entry name" value="AAA+ ATPASE DOMAIN-CONTAINING PROTEIN"/>
    <property type="match status" value="1"/>
</dbReference>
<organism evidence="2 3">
    <name type="scientific">Arcticibacter tournemirensis</name>
    <dbReference type="NCBI Taxonomy" id="699437"/>
    <lineage>
        <taxon>Bacteria</taxon>
        <taxon>Pseudomonadati</taxon>
        <taxon>Bacteroidota</taxon>
        <taxon>Sphingobacteriia</taxon>
        <taxon>Sphingobacteriales</taxon>
        <taxon>Sphingobacteriaceae</taxon>
        <taxon>Arcticibacter</taxon>
    </lineage>
</organism>
<evidence type="ECO:0000259" key="1">
    <source>
        <dbReference type="SMART" id="SM00382"/>
    </source>
</evidence>
<dbReference type="SMART" id="SM00382">
    <property type="entry name" value="AAA"/>
    <property type="match status" value="1"/>
</dbReference>
<reference evidence="2 3" key="1">
    <citation type="submission" date="2019-09" db="EMBL/GenBank/DDBJ databases">
        <title>Pararcticibacter amylolyticus gen. nov., sp. nov., isolated from a rottenly hemp rope, and reclassification of Pedobacter tournemirensis as Pararcticibacter tournemirensis comb. nov.</title>
        <authorList>
            <person name="Cai Y."/>
        </authorList>
    </citation>
    <scope>NUCLEOTIDE SEQUENCE [LARGE SCALE GENOMIC DNA]</scope>
    <source>
        <strain evidence="2 3">TF5-37.2-LB10</strain>
    </source>
</reference>
<keyword evidence="2" id="KW-0067">ATP-binding</keyword>
<protein>
    <submittedName>
        <fullName evidence="2">ATP-binding protein</fullName>
    </submittedName>
</protein>
<dbReference type="InterPro" id="IPR041682">
    <property type="entry name" value="AAA_14"/>
</dbReference>
<gene>
    <name evidence="2" type="ORF">F1649_01395</name>
</gene>
<dbReference type="PANTHER" id="PTHR42990">
    <property type="entry name" value="ATPASE"/>
    <property type="match status" value="1"/>
</dbReference>
<evidence type="ECO:0000313" key="3">
    <source>
        <dbReference type="Proteomes" id="UP000322918"/>
    </source>
</evidence>
<dbReference type="Proteomes" id="UP000322918">
    <property type="component" value="Unassembled WGS sequence"/>
</dbReference>
<dbReference type="EMBL" id="VWNE01000002">
    <property type="protein sequence ID" value="KAA8486271.1"/>
    <property type="molecule type" value="Genomic_DNA"/>
</dbReference>
<dbReference type="InterPro" id="IPR003593">
    <property type="entry name" value="AAA+_ATPase"/>
</dbReference>
<feature type="domain" description="AAA+ ATPase" evidence="1">
    <location>
        <begin position="30"/>
        <end position="147"/>
    </location>
</feature>
<dbReference type="Gene3D" id="3.40.50.300">
    <property type="entry name" value="P-loop containing nucleotide triphosphate hydrolases"/>
    <property type="match status" value="1"/>
</dbReference>
<dbReference type="Pfam" id="PF13173">
    <property type="entry name" value="AAA_14"/>
    <property type="match status" value="1"/>
</dbReference>
<dbReference type="InterPro" id="IPR027417">
    <property type="entry name" value="P-loop_NTPase"/>
</dbReference>
<comment type="caution">
    <text evidence="2">The sequence shown here is derived from an EMBL/GenBank/DDBJ whole genome shotgun (WGS) entry which is preliminary data.</text>
</comment>
<dbReference type="SUPFAM" id="SSF52540">
    <property type="entry name" value="P-loop containing nucleoside triphosphate hydrolases"/>
    <property type="match status" value="1"/>
</dbReference>
<proteinExistence type="predicted"/>
<dbReference type="AlphaFoldDB" id="A0A5M9HLD1"/>
<evidence type="ECO:0000313" key="2">
    <source>
        <dbReference type="EMBL" id="KAA8486271.1"/>
    </source>
</evidence>
<dbReference type="RefSeq" id="WP_141816081.1">
    <property type="nucleotide sequence ID" value="NZ_VFPL01000001.1"/>
</dbReference>
<keyword evidence="2" id="KW-0547">Nucleotide-binding</keyword>
<keyword evidence="3" id="KW-1185">Reference proteome</keyword>
<dbReference type="GO" id="GO:0005524">
    <property type="term" value="F:ATP binding"/>
    <property type="evidence" value="ECO:0007669"/>
    <property type="project" value="UniProtKB-KW"/>
</dbReference>
<dbReference type="OrthoDB" id="9768467at2"/>